<evidence type="ECO:0000313" key="4">
    <source>
        <dbReference type="Proteomes" id="UP000199691"/>
    </source>
</evidence>
<feature type="chain" id="PRO_5011484391" evidence="1">
    <location>
        <begin position="50"/>
        <end position="235"/>
    </location>
</feature>
<dbReference type="PROSITE" id="PS50231">
    <property type="entry name" value="RICIN_B_LECTIN"/>
    <property type="match status" value="1"/>
</dbReference>
<feature type="signal peptide" evidence="1">
    <location>
        <begin position="1"/>
        <end position="49"/>
    </location>
</feature>
<dbReference type="InterPro" id="IPR035992">
    <property type="entry name" value="Ricin_B-like_lectins"/>
</dbReference>
<dbReference type="Gene3D" id="2.80.10.50">
    <property type="match status" value="3"/>
</dbReference>
<dbReference type="InterPro" id="IPR000772">
    <property type="entry name" value="Ricin_B_lectin"/>
</dbReference>
<keyword evidence="1" id="KW-0732">Signal</keyword>
<gene>
    <name evidence="3" type="ORF">SAMN05421507_101391</name>
</gene>
<dbReference type="AlphaFoldDB" id="A0A1H0EJ75"/>
<keyword evidence="3" id="KW-0430">Lectin</keyword>
<evidence type="ECO:0000259" key="2">
    <source>
        <dbReference type="SMART" id="SM00458"/>
    </source>
</evidence>
<name>A0A1H0EJ75_9PSEU</name>
<organism evidence="3 4">
    <name type="scientific">Lentzea jiangxiensis</name>
    <dbReference type="NCBI Taxonomy" id="641025"/>
    <lineage>
        <taxon>Bacteria</taxon>
        <taxon>Bacillati</taxon>
        <taxon>Actinomycetota</taxon>
        <taxon>Actinomycetes</taxon>
        <taxon>Pseudonocardiales</taxon>
        <taxon>Pseudonocardiaceae</taxon>
        <taxon>Lentzea</taxon>
    </lineage>
</organism>
<dbReference type="Proteomes" id="UP000199691">
    <property type="component" value="Unassembled WGS sequence"/>
</dbReference>
<proteinExistence type="predicted"/>
<protein>
    <submittedName>
        <fullName evidence="3">Ricin-type beta-trefoil lectin domain-like</fullName>
    </submittedName>
</protein>
<evidence type="ECO:0000313" key="3">
    <source>
        <dbReference type="EMBL" id="SDN82336.1"/>
    </source>
</evidence>
<accession>A0A1H0EJ75</accession>
<dbReference type="OrthoDB" id="5381276at2"/>
<evidence type="ECO:0000256" key="1">
    <source>
        <dbReference type="SAM" id="SignalP"/>
    </source>
</evidence>
<dbReference type="CDD" id="cd00161">
    <property type="entry name" value="beta-trefoil_Ricin-like"/>
    <property type="match status" value="1"/>
</dbReference>
<keyword evidence="4" id="KW-1185">Reference proteome</keyword>
<feature type="domain" description="Ricin B lectin" evidence="2">
    <location>
        <begin position="85"/>
        <end position="232"/>
    </location>
</feature>
<dbReference type="SMART" id="SM00458">
    <property type="entry name" value="RICIN"/>
    <property type="match status" value="1"/>
</dbReference>
<dbReference type="Pfam" id="PF14200">
    <property type="entry name" value="RicinB_lectin_2"/>
    <property type="match status" value="2"/>
</dbReference>
<sequence length="235" mass="24924">MSVGGRPPMDFFRSRNHGGLHVKNVIRRVSVAVAAAAALMSIAVAPSSAAPKFEPYDLPNVGTQAQAKAAAVGEAIWTAIIPKTTDVNYGASVDRCADIAWNSVDNGARAILFDCYGTNNQKWAPIWVAGTGTQYGTAMFINANSGKCLDLASGSAANGAHVIQWNCHNGPNQQWEVVLPTGADPATYDGPILFKNRATGKCLDTDNGGIANGTGFLQWDCHGNPNQLFSLYKWI</sequence>
<dbReference type="SUPFAM" id="SSF50370">
    <property type="entry name" value="Ricin B-like lectins"/>
    <property type="match status" value="1"/>
</dbReference>
<reference evidence="4" key="1">
    <citation type="submission" date="2016-10" db="EMBL/GenBank/DDBJ databases">
        <authorList>
            <person name="Varghese N."/>
            <person name="Submissions S."/>
        </authorList>
    </citation>
    <scope>NUCLEOTIDE SEQUENCE [LARGE SCALE GENOMIC DNA]</scope>
    <source>
        <strain evidence="4">CGMCC 4.6609</strain>
    </source>
</reference>
<dbReference type="EMBL" id="FNIX01000001">
    <property type="protein sequence ID" value="SDN82336.1"/>
    <property type="molecule type" value="Genomic_DNA"/>
</dbReference>
<dbReference type="GO" id="GO:0030246">
    <property type="term" value="F:carbohydrate binding"/>
    <property type="evidence" value="ECO:0007669"/>
    <property type="project" value="UniProtKB-KW"/>
</dbReference>
<dbReference type="STRING" id="641025.SAMN05421507_101391"/>